<dbReference type="Proteomes" id="UP001314169">
    <property type="component" value="Chromosome 1"/>
</dbReference>
<gene>
    <name evidence="1" type="ORF">MPIPNATIZW_LOCUS109</name>
</gene>
<protein>
    <recommendedName>
        <fullName evidence="3">SPIN-DOC-like zinc-finger domain-containing protein</fullName>
    </recommendedName>
</protein>
<name>A0ABN9Z2H6_PIPNA</name>
<organism evidence="1 2">
    <name type="scientific">Pipistrellus nathusii</name>
    <name type="common">Nathusius' pipistrelle</name>
    <dbReference type="NCBI Taxonomy" id="59473"/>
    <lineage>
        <taxon>Eukaryota</taxon>
        <taxon>Metazoa</taxon>
        <taxon>Chordata</taxon>
        <taxon>Craniata</taxon>
        <taxon>Vertebrata</taxon>
        <taxon>Euteleostomi</taxon>
        <taxon>Mammalia</taxon>
        <taxon>Eutheria</taxon>
        <taxon>Laurasiatheria</taxon>
        <taxon>Chiroptera</taxon>
        <taxon>Yangochiroptera</taxon>
        <taxon>Vespertilionidae</taxon>
        <taxon>Pipistrellus</taxon>
    </lineage>
</organism>
<evidence type="ECO:0000313" key="2">
    <source>
        <dbReference type="Proteomes" id="UP001314169"/>
    </source>
</evidence>
<keyword evidence="2" id="KW-1185">Reference proteome</keyword>
<dbReference type="PANTHER" id="PTHR45913:SF10">
    <property type="entry name" value="DUF4371 DOMAIN-CONTAINING PROTEIN"/>
    <property type="match status" value="1"/>
</dbReference>
<evidence type="ECO:0008006" key="3">
    <source>
        <dbReference type="Google" id="ProtNLM"/>
    </source>
</evidence>
<reference evidence="1" key="1">
    <citation type="submission" date="2023-12" db="EMBL/GenBank/DDBJ databases">
        <authorList>
            <person name="Brown T."/>
        </authorList>
    </citation>
    <scope>NUCLEOTIDE SEQUENCE</scope>
</reference>
<proteinExistence type="predicted"/>
<evidence type="ECO:0000313" key="1">
    <source>
        <dbReference type="EMBL" id="CAK6431803.1"/>
    </source>
</evidence>
<dbReference type="PANTHER" id="PTHR45913">
    <property type="entry name" value="EPM2A-INTERACTING PROTEIN 1"/>
    <property type="match status" value="1"/>
</dbReference>
<sequence>MDKGKKRKISEENRVFNDTWTESFAFSTDETGLPVCLICGEKFANNKKLNVPRHFQNKHTAFAEKYPDGDERRKAVAELMRKVDRSKNNFKKWVKSANSTTYASFVAAQEIVKHGNLFTDGEYIKEALRFQNIYIRTSKTRMKLCRKLKTCLSLQRLSKTEP</sequence>
<dbReference type="EMBL" id="OY882858">
    <property type="protein sequence ID" value="CAK6431803.1"/>
    <property type="molecule type" value="Genomic_DNA"/>
</dbReference>
<accession>A0ABN9Z2H6</accession>